<accession>A0A4U8YUL2</accession>
<reference evidence="11 13" key="1">
    <citation type="submission" date="2019-03" db="EMBL/GenBank/DDBJ databases">
        <authorList>
            <person name="Kox A.R. M."/>
        </authorList>
    </citation>
    <scope>NUCLEOTIDE SEQUENCE [LARGE SCALE GENOMIC DNA]</scope>
    <source>
        <strain evidence="11">MTUNDRAET4 annotated genome</strain>
    </source>
</reference>
<dbReference type="EMBL" id="LR536450">
    <property type="protein sequence ID" value="VFU06981.1"/>
    <property type="molecule type" value="Genomic_DNA"/>
</dbReference>
<evidence type="ECO:0000256" key="1">
    <source>
        <dbReference type="ARBA" id="ARBA00004883"/>
    </source>
</evidence>
<proteinExistence type="inferred from homology"/>
<dbReference type="AlphaFoldDB" id="A0A4U8YUL2"/>
<evidence type="ECO:0000256" key="6">
    <source>
        <dbReference type="ARBA" id="ARBA00023235"/>
    </source>
</evidence>
<dbReference type="PANTHER" id="PTHR43238:SF1">
    <property type="entry name" value="GDP-L-FUCOSE SYNTHASE"/>
    <property type="match status" value="1"/>
</dbReference>
<reference evidence="12 14" key="2">
    <citation type="submission" date="2019-05" db="EMBL/GenBank/DDBJ databases">
        <authorList>
            <person name="Farhan Ul Haque M."/>
        </authorList>
    </citation>
    <scope>NUCLEOTIDE SEQUENCE [LARGE SCALE GENOMIC DNA]</scope>
    <source>
        <strain evidence="12">2</strain>
    </source>
</reference>
<feature type="binding site" evidence="9">
    <location>
        <position position="209"/>
    </location>
    <ligand>
        <name>substrate</name>
    </ligand>
</feature>
<evidence type="ECO:0000259" key="10">
    <source>
        <dbReference type="Pfam" id="PF01370"/>
    </source>
</evidence>
<dbReference type="FunFam" id="3.40.50.720:FF:000101">
    <property type="entry name" value="GDP-L-fucose synthase"/>
    <property type="match status" value="1"/>
</dbReference>
<evidence type="ECO:0000256" key="3">
    <source>
        <dbReference type="ARBA" id="ARBA00012371"/>
    </source>
</evidence>
<dbReference type="GO" id="GO:0042351">
    <property type="term" value="P:'de novo' GDP-L-fucose biosynthetic process"/>
    <property type="evidence" value="ECO:0007669"/>
    <property type="project" value="UniProtKB-UniRule"/>
</dbReference>
<feature type="binding site" evidence="9">
    <location>
        <position position="147"/>
    </location>
    <ligand>
        <name>NADP(+)</name>
        <dbReference type="ChEBI" id="CHEBI:58349"/>
    </ligand>
</feature>
<dbReference type="GO" id="GO:0050577">
    <property type="term" value="F:GDP-L-fucose synthase activity"/>
    <property type="evidence" value="ECO:0007669"/>
    <property type="project" value="UniProtKB-UniRule"/>
</dbReference>
<gene>
    <name evidence="9 11" type="primary">fcl</name>
    <name evidence="12" type="ORF">MPC4_20296</name>
    <name evidence="11" type="ORF">MTUNDRAET4_0088</name>
</gene>
<dbReference type="CDD" id="cd05239">
    <property type="entry name" value="GDP_FS_SDR_e"/>
    <property type="match status" value="1"/>
</dbReference>
<comment type="pathway">
    <text evidence="1 9">Nucleotide-sugar biosynthesis; GDP-L-fucose biosynthesis via de novo pathway; GDP-L-fucose from GDP-alpha-D-mannose: step 2/2.</text>
</comment>
<feature type="binding site" evidence="9">
    <location>
        <begin position="18"/>
        <end position="24"/>
    </location>
    <ligand>
        <name>NADP(+)</name>
        <dbReference type="ChEBI" id="CHEBI:58349"/>
    </ligand>
</feature>
<dbReference type="RefSeq" id="WP_134486008.1">
    <property type="nucleotide sequence ID" value="NZ_CABFMQ020000076.1"/>
</dbReference>
<dbReference type="GO" id="GO:0070401">
    <property type="term" value="F:NADP+ binding"/>
    <property type="evidence" value="ECO:0007669"/>
    <property type="project" value="UniProtKB-UniRule"/>
</dbReference>
<keyword evidence="5 9" id="KW-0560">Oxidoreductase</keyword>
<feature type="site" description="Important for catalytic activity" evidence="9">
    <location>
        <position position="116"/>
    </location>
</feature>
<dbReference type="Gene3D" id="3.90.25.10">
    <property type="entry name" value="UDP-galactose 4-epimerase, domain 1"/>
    <property type="match status" value="1"/>
</dbReference>
<evidence type="ECO:0000256" key="5">
    <source>
        <dbReference type="ARBA" id="ARBA00023002"/>
    </source>
</evidence>
<dbReference type="Proteomes" id="UP000485880">
    <property type="component" value="Unassembled WGS sequence"/>
</dbReference>
<dbReference type="Pfam" id="PF01370">
    <property type="entry name" value="Epimerase"/>
    <property type="match status" value="1"/>
</dbReference>
<dbReference type="GO" id="GO:0016853">
    <property type="term" value="F:isomerase activity"/>
    <property type="evidence" value="ECO:0007669"/>
    <property type="project" value="UniProtKB-KW"/>
</dbReference>
<comment type="catalytic activity">
    <reaction evidence="8 9">
        <text>GDP-beta-L-fucose + NADP(+) = GDP-4-dehydro-alpha-D-rhamnose + NADPH + H(+)</text>
        <dbReference type="Rhea" id="RHEA:18885"/>
        <dbReference type="ChEBI" id="CHEBI:15378"/>
        <dbReference type="ChEBI" id="CHEBI:57273"/>
        <dbReference type="ChEBI" id="CHEBI:57783"/>
        <dbReference type="ChEBI" id="CHEBI:57964"/>
        <dbReference type="ChEBI" id="CHEBI:58349"/>
        <dbReference type="EC" id="1.1.1.271"/>
    </reaction>
</comment>
<organism evidence="11 13">
    <name type="scientific">Methylocella tundrae</name>
    <dbReference type="NCBI Taxonomy" id="227605"/>
    <lineage>
        <taxon>Bacteria</taxon>
        <taxon>Pseudomonadati</taxon>
        <taxon>Pseudomonadota</taxon>
        <taxon>Alphaproteobacteria</taxon>
        <taxon>Hyphomicrobiales</taxon>
        <taxon>Beijerinckiaceae</taxon>
        <taxon>Methylocella</taxon>
    </lineage>
</organism>
<dbReference type="InterPro" id="IPR036291">
    <property type="entry name" value="NAD(P)-bd_dom_sf"/>
</dbReference>
<feature type="binding site" evidence="9">
    <location>
        <position position="186"/>
    </location>
    <ligand>
        <name>NADP(+)</name>
        <dbReference type="ChEBI" id="CHEBI:58349"/>
    </ligand>
</feature>
<feature type="domain" description="NAD-dependent epimerase/dehydratase" evidence="10">
    <location>
        <begin position="14"/>
        <end position="244"/>
    </location>
</feature>
<feature type="binding site" evidence="9">
    <location>
        <position position="276"/>
    </location>
    <ligand>
        <name>substrate</name>
    </ligand>
</feature>
<evidence type="ECO:0000313" key="14">
    <source>
        <dbReference type="Proteomes" id="UP000485880"/>
    </source>
</evidence>
<keyword evidence="6 9" id="KW-0413">Isomerase</keyword>
<evidence type="ECO:0000256" key="2">
    <source>
        <dbReference type="ARBA" id="ARBA00005959"/>
    </source>
</evidence>
<dbReference type="KEGG" id="mtun:MTUNDRAET4_0088"/>
<evidence type="ECO:0000313" key="13">
    <source>
        <dbReference type="Proteomes" id="UP000294360"/>
    </source>
</evidence>
<dbReference type="EC" id="1.1.1.271" evidence="3 9"/>
<dbReference type="Gene3D" id="3.40.50.720">
    <property type="entry name" value="NAD(P)-binding Rossmann-like Domain"/>
    <property type="match status" value="1"/>
</dbReference>
<dbReference type="HAMAP" id="MF_00956">
    <property type="entry name" value="GDP_fucose_synth"/>
    <property type="match status" value="1"/>
</dbReference>
<dbReference type="InterPro" id="IPR028614">
    <property type="entry name" value="GDP_fucose/colitose_synth"/>
</dbReference>
<keyword evidence="4 9" id="KW-0521">NADP</keyword>
<feature type="binding site" evidence="9">
    <location>
        <begin position="112"/>
        <end position="115"/>
    </location>
    <ligand>
        <name>NADP(+)</name>
        <dbReference type="ChEBI" id="CHEBI:58349"/>
    </ligand>
</feature>
<evidence type="ECO:0000256" key="4">
    <source>
        <dbReference type="ARBA" id="ARBA00022857"/>
    </source>
</evidence>
<name>A0A4U8YUL2_METTU</name>
<dbReference type="EMBL" id="CABFMQ020000076">
    <property type="protein sequence ID" value="VTZ50086.1"/>
    <property type="molecule type" value="Genomic_DNA"/>
</dbReference>
<evidence type="ECO:0000313" key="11">
    <source>
        <dbReference type="EMBL" id="VFU06981.1"/>
    </source>
</evidence>
<comment type="similarity">
    <text evidence="2 9">Belongs to the NAD(P)-dependent epimerase/dehydratase family. Fucose synthase subfamily.</text>
</comment>
<dbReference type="PANTHER" id="PTHR43238">
    <property type="entry name" value="GDP-L-FUCOSE SYNTHASE"/>
    <property type="match status" value="1"/>
</dbReference>
<sequence length="321" mass="35361">MADASAGSTRKRRIWVAGHRGMVGSAIVRRLAGENVEILTVGRNELDLRDQSAVRAWVARETPDVIILAAAKVGGILANDSYPADFLVDNLVIETNVIEAAHRANVDRLIFLGSSCIYPKFAPQPIREDSLLTGPLEPTNEWYAIAKIAGIKMCQAYRRQHGRRYISVMPSNLYGRNDNFDLSTSHVLPALIRKFHEAKLAGRGEVVVWGSGTPLREFLYVDDLADAVVFLMDNYDEDEAINCGAGSDVTIRQLAETIGRVVGFSGELAFDSTKPDGTPRKLMDSSRLAALGWTPKTRLDEGIAEVYQWFLREKAGELATV</sequence>
<dbReference type="SUPFAM" id="SSF51735">
    <property type="entry name" value="NAD(P)-binding Rossmann-fold domains"/>
    <property type="match status" value="1"/>
</dbReference>
<comment type="function">
    <text evidence="9">Catalyzes the two-step NADP-dependent conversion of GDP-4-dehydro-6-deoxy-D-mannose to GDP-fucose, involving an epimerase and a reductase reaction.</text>
</comment>
<dbReference type="Proteomes" id="UP000294360">
    <property type="component" value="Chromosome"/>
</dbReference>
<feature type="binding site" evidence="9">
    <location>
        <position position="216"/>
    </location>
    <ligand>
        <name>substrate</name>
    </ligand>
</feature>
<dbReference type="OrthoDB" id="9811425at2"/>
<feature type="active site" description="Proton donor/acceptor" evidence="9">
    <location>
        <position position="143"/>
    </location>
</feature>
<feature type="binding site" evidence="9">
    <location>
        <position position="194"/>
    </location>
    <ligand>
        <name>substrate</name>
    </ligand>
</feature>
<protein>
    <recommendedName>
        <fullName evidence="3 9">GDP-L-fucose synthase</fullName>
        <ecNumber evidence="3 9">1.1.1.271</ecNumber>
    </recommendedName>
    <alternativeName>
        <fullName evidence="9">GDP-4-keto-6-deoxy-D-mannose-3,5-epimerase-4-reductase</fullName>
    </alternativeName>
</protein>
<feature type="site" description="Important for catalytic activity" evidence="9">
    <location>
        <position position="114"/>
    </location>
</feature>
<keyword evidence="14" id="KW-1185">Reference proteome</keyword>
<evidence type="ECO:0000256" key="9">
    <source>
        <dbReference type="HAMAP-Rule" id="MF_00956"/>
    </source>
</evidence>
<dbReference type="UniPathway" id="UPA00128">
    <property type="reaction ID" value="UER00191"/>
</dbReference>
<evidence type="ECO:0000256" key="8">
    <source>
        <dbReference type="ARBA" id="ARBA00051935"/>
    </source>
</evidence>
<evidence type="ECO:0000256" key="7">
    <source>
        <dbReference type="ARBA" id="ARBA00023268"/>
    </source>
</evidence>
<keyword evidence="7 9" id="KW-0511">Multifunctional enzyme</keyword>
<evidence type="ECO:0000313" key="12">
    <source>
        <dbReference type="EMBL" id="VTZ50086.1"/>
    </source>
</evidence>
<dbReference type="InterPro" id="IPR001509">
    <property type="entry name" value="Epimerase_deHydtase"/>
</dbReference>
<feature type="binding site" evidence="9">
    <location>
        <begin position="170"/>
        <end position="173"/>
    </location>
    <ligand>
        <name>NADP(+)</name>
        <dbReference type="ChEBI" id="CHEBI:58349"/>
    </ligand>
</feature>